<dbReference type="Proteomes" id="UP000002280">
    <property type="component" value="Chromosome 4"/>
</dbReference>
<dbReference type="NCBIfam" id="TIGR03164">
    <property type="entry name" value="UHCUDC"/>
    <property type="match status" value="1"/>
</dbReference>
<dbReference type="InParanoid" id="A0A5F8GF16"/>
<evidence type="ECO:0000256" key="9">
    <source>
        <dbReference type="ARBA" id="ARBA00030624"/>
    </source>
</evidence>
<dbReference type="UniPathway" id="UPA00394">
    <property type="reaction ID" value="UER00652"/>
</dbReference>
<dbReference type="AlphaFoldDB" id="A0A5F8GF16"/>
<dbReference type="GeneTree" id="ENSGT00390000002395"/>
<dbReference type="InterPro" id="IPR036778">
    <property type="entry name" value="OHCU_decarboxylase_sf"/>
</dbReference>
<dbReference type="OMA" id="VICAREA"/>
<evidence type="ECO:0000256" key="11">
    <source>
        <dbReference type="SAM" id="MobiDB-lite"/>
    </source>
</evidence>
<comment type="function">
    <text evidence="2">Catalyzes the stereoselective decarboxylation of 2-oxo-4-hydroxy-4-carboxy-5-ureidoimidazoline (OHCU) to (S)-allantoin.</text>
</comment>
<feature type="compositionally biased region" description="Polar residues" evidence="11">
    <location>
        <begin position="64"/>
        <end position="74"/>
    </location>
</feature>
<keyword evidence="14" id="KW-1185">Reference proteome</keyword>
<evidence type="ECO:0000256" key="4">
    <source>
        <dbReference type="ARBA" id="ARBA00005793"/>
    </source>
</evidence>
<dbReference type="GO" id="GO:0051997">
    <property type="term" value="F:2-oxo-4-hydroxy-4-carboxy-5-ureidoimidazoline decarboxylase activity"/>
    <property type="evidence" value="ECO:0000318"/>
    <property type="project" value="GO_Central"/>
</dbReference>
<dbReference type="PANTHER" id="PTHR43466">
    <property type="entry name" value="2-OXO-4-HYDROXY-4-CARBOXY-5-UREIDOIMIDAZOLINE DECARBOXYLASE-RELATED"/>
    <property type="match status" value="1"/>
</dbReference>
<evidence type="ECO:0000256" key="7">
    <source>
        <dbReference type="ARBA" id="ARBA00022793"/>
    </source>
</evidence>
<evidence type="ECO:0000256" key="2">
    <source>
        <dbReference type="ARBA" id="ARBA00002506"/>
    </source>
</evidence>
<dbReference type="Pfam" id="PF09349">
    <property type="entry name" value="OHCU_decarbox"/>
    <property type="match status" value="1"/>
</dbReference>
<evidence type="ECO:0000256" key="1">
    <source>
        <dbReference type="ARBA" id="ARBA00001163"/>
    </source>
</evidence>
<sequence>MSIQMINSMDFEEFIDILGNIIENCPLIAATIWSQRPFKDLTDLKKHVFDFIEALPQSDEETESQSSWHRNNPNKGKEGILRCHPDIAGREFEQGTLTPQSQREQREAGLSDLSLEERRRLGHLNSAYKTRFGFPFVIAARLSDKATILKELERRLKNQPAQELSTALEEVLKICHLRLEDIRQSLEDPAKL</sequence>
<keyword evidence="7" id="KW-0210">Decarboxylase</keyword>
<dbReference type="GO" id="GO:0009114">
    <property type="term" value="P:hypoxanthine catabolic process"/>
    <property type="evidence" value="ECO:0007669"/>
    <property type="project" value="Ensembl"/>
</dbReference>
<reference evidence="13 14" key="1">
    <citation type="journal article" date="2007" name="Nature">
        <title>Genome of the marsupial Monodelphis domestica reveals innovation in non-coding sequences.</title>
        <authorList>
            <person name="Mikkelsen T.S."/>
            <person name="Wakefield M.J."/>
            <person name="Aken B."/>
            <person name="Amemiya C.T."/>
            <person name="Chang J.L."/>
            <person name="Duke S."/>
            <person name="Garber M."/>
            <person name="Gentles A.J."/>
            <person name="Goodstadt L."/>
            <person name="Heger A."/>
            <person name="Jurka J."/>
            <person name="Kamal M."/>
            <person name="Mauceli E."/>
            <person name="Searle S.M."/>
            <person name="Sharpe T."/>
            <person name="Baker M.L."/>
            <person name="Batzer M.A."/>
            <person name="Benos P.V."/>
            <person name="Belov K."/>
            <person name="Clamp M."/>
            <person name="Cook A."/>
            <person name="Cuff J."/>
            <person name="Das R."/>
            <person name="Davidow L."/>
            <person name="Deakin J.E."/>
            <person name="Fazzari M.J."/>
            <person name="Glass J.L."/>
            <person name="Grabherr M."/>
            <person name="Greally J.M."/>
            <person name="Gu W."/>
            <person name="Hore T.A."/>
            <person name="Huttley G.A."/>
            <person name="Kleber M."/>
            <person name="Jirtle R.L."/>
            <person name="Koina E."/>
            <person name="Lee J.T."/>
            <person name="Mahony S."/>
            <person name="Marra M.A."/>
            <person name="Miller R.D."/>
            <person name="Nicholls R.D."/>
            <person name="Oda M."/>
            <person name="Papenfuss A.T."/>
            <person name="Parra Z.E."/>
            <person name="Pollock D.D."/>
            <person name="Ray D.A."/>
            <person name="Schein J.E."/>
            <person name="Speed T.P."/>
            <person name="Thompson K."/>
            <person name="VandeBerg J.L."/>
            <person name="Wade C.M."/>
            <person name="Walker J.A."/>
            <person name="Waters P.D."/>
            <person name="Webber C."/>
            <person name="Weidman J.R."/>
            <person name="Xie X."/>
            <person name="Zody M.C."/>
            <person name="Baldwin J."/>
            <person name="Abdouelleil A."/>
            <person name="Abdulkadir J."/>
            <person name="Abebe A."/>
            <person name="Abera B."/>
            <person name="Abreu J."/>
            <person name="Acer S.C."/>
            <person name="Aftuck L."/>
            <person name="Alexander A."/>
            <person name="An P."/>
            <person name="Anderson E."/>
            <person name="Anderson S."/>
            <person name="Arachi H."/>
            <person name="Azer M."/>
            <person name="Bachantsang P."/>
            <person name="Barry A."/>
            <person name="Bayul T."/>
            <person name="Berlin A."/>
            <person name="Bessette D."/>
            <person name="Bloom T."/>
            <person name="Bloom T."/>
            <person name="Boguslavskiy L."/>
            <person name="Bonnet C."/>
            <person name="Boukhgalter B."/>
            <person name="Bourzgui I."/>
            <person name="Brown A."/>
            <person name="Cahill P."/>
            <person name="Channer S."/>
            <person name="Cheshatsang Y."/>
            <person name="Chuda L."/>
            <person name="Citroen M."/>
            <person name="Collymore A."/>
            <person name="Cooke P."/>
            <person name="Costello M."/>
            <person name="D'Aco K."/>
            <person name="Daza R."/>
            <person name="De Haan G."/>
            <person name="DeGray S."/>
            <person name="DeMaso C."/>
            <person name="Dhargay N."/>
            <person name="Dooley K."/>
            <person name="Dooley E."/>
            <person name="Doricent M."/>
            <person name="Dorje P."/>
            <person name="Dorjee K."/>
            <person name="Dupes A."/>
            <person name="Elong R."/>
            <person name="Falk J."/>
            <person name="Farina A."/>
            <person name="Faro S."/>
            <person name="Ferguson D."/>
            <person name="Fisher S."/>
            <person name="Foley C.D."/>
            <person name="Franke A."/>
            <person name="Friedrich D."/>
            <person name="Gadbois L."/>
            <person name="Gearin G."/>
            <person name="Gearin C.R."/>
            <person name="Giannoukos G."/>
            <person name="Goode T."/>
            <person name="Graham J."/>
            <person name="Grandbois E."/>
            <person name="Grewal S."/>
            <person name="Gyaltsen K."/>
            <person name="Hafez N."/>
            <person name="Hagos B."/>
            <person name="Hall J."/>
            <person name="Henson C."/>
            <person name="Hollinger A."/>
            <person name="Honan T."/>
            <person name="Huard M.D."/>
            <person name="Hughes L."/>
            <person name="Hurhula B."/>
            <person name="Husby M.E."/>
            <person name="Kamat A."/>
            <person name="Kanga B."/>
            <person name="Kashin S."/>
            <person name="Khazanovich D."/>
            <person name="Kisner P."/>
            <person name="Lance K."/>
            <person name="Lara M."/>
            <person name="Lee W."/>
            <person name="Lennon N."/>
            <person name="Letendre F."/>
            <person name="LeVine R."/>
            <person name="Lipovsky A."/>
            <person name="Liu X."/>
            <person name="Liu J."/>
            <person name="Liu S."/>
            <person name="Lokyitsang T."/>
            <person name="Lokyitsang Y."/>
            <person name="Lubonja R."/>
            <person name="Lui A."/>
            <person name="MacDonald P."/>
            <person name="Magnisalis V."/>
            <person name="Maru K."/>
            <person name="Matthews C."/>
            <person name="McCusker W."/>
            <person name="McDonough S."/>
            <person name="Mehta T."/>
            <person name="Meldrim J."/>
            <person name="Meneus L."/>
            <person name="Mihai O."/>
            <person name="Mihalev A."/>
            <person name="Mihova T."/>
            <person name="Mittelman R."/>
            <person name="Mlenga V."/>
            <person name="Montmayeur A."/>
            <person name="Mulrain L."/>
            <person name="Navidi A."/>
            <person name="Naylor J."/>
            <person name="Negash T."/>
            <person name="Nguyen T."/>
            <person name="Nguyen N."/>
            <person name="Nicol R."/>
            <person name="Norbu C."/>
            <person name="Norbu N."/>
            <person name="Novod N."/>
            <person name="O'Neill B."/>
            <person name="Osman S."/>
            <person name="Markiewicz E."/>
            <person name="Oyono O.L."/>
            <person name="Patti C."/>
            <person name="Phunkhang P."/>
            <person name="Pierre F."/>
            <person name="Priest M."/>
            <person name="Raghuraman S."/>
            <person name="Rege F."/>
            <person name="Reyes R."/>
            <person name="Rise C."/>
            <person name="Rogov P."/>
            <person name="Ross K."/>
            <person name="Ryan E."/>
            <person name="Settipalli S."/>
            <person name="Shea T."/>
            <person name="Sherpa N."/>
            <person name="Shi L."/>
            <person name="Shih D."/>
            <person name="Sparrow T."/>
            <person name="Spaulding J."/>
            <person name="Stalker J."/>
            <person name="Stange-Thomann N."/>
            <person name="Stavropoulos S."/>
            <person name="Stone C."/>
            <person name="Strader C."/>
            <person name="Tesfaye S."/>
            <person name="Thomson T."/>
            <person name="Thoulutsang Y."/>
            <person name="Thoulutsang D."/>
            <person name="Topham K."/>
            <person name="Topping I."/>
            <person name="Tsamla T."/>
            <person name="Vassiliev H."/>
            <person name="Vo A."/>
            <person name="Wangchuk T."/>
            <person name="Wangdi T."/>
            <person name="Weiand M."/>
            <person name="Wilkinson J."/>
            <person name="Wilson A."/>
            <person name="Yadav S."/>
            <person name="Young G."/>
            <person name="Yu Q."/>
            <person name="Zembek L."/>
            <person name="Zhong D."/>
            <person name="Zimmer A."/>
            <person name="Zwirko Z."/>
            <person name="Jaffe D.B."/>
            <person name="Alvarez P."/>
            <person name="Brockman W."/>
            <person name="Butler J."/>
            <person name="Chin C."/>
            <person name="Gnerre S."/>
            <person name="MacCallum I."/>
            <person name="Graves J.A."/>
            <person name="Ponting C.P."/>
            <person name="Breen M."/>
            <person name="Samollow P.B."/>
            <person name="Lander E.S."/>
            <person name="Lindblad-Toh K."/>
        </authorList>
    </citation>
    <scope>NUCLEOTIDE SEQUENCE [LARGE SCALE GENOMIC DNA]</scope>
</reference>
<dbReference type="GO" id="GO:0046059">
    <property type="term" value="P:dAMP catabolic process"/>
    <property type="evidence" value="ECO:0007669"/>
    <property type="project" value="Ensembl"/>
</dbReference>
<dbReference type="GO" id="GO:0046055">
    <property type="term" value="P:dGMP catabolic process"/>
    <property type="evidence" value="ECO:0007669"/>
    <property type="project" value="Ensembl"/>
</dbReference>
<dbReference type="GO" id="GO:0006204">
    <property type="term" value="P:IMP catabolic process"/>
    <property type="evidence" value="ECO:0007669"/>
    <property type="project" value="Ensembl"/>
</dbReference>
<reference evidence="13" key="2">
    <citation type="submission" date="2025-08" db="UniProtKB">
        <authorList>
            <consortium name="Ensembl"/>
        </authorList>
    </citation>
    <scope>IDENTIFICATION</scope>
</reference>
<comment type="catalytic activity">
    <reaction evidence="1">
        <text>5-hydroxy-2-oxo-4-ureido-2,5-dihydro-1H-imidazole-5-carboxylate + H(+) = (S)-allantoin + CO2</text>
        <dbReference type="Rhea" id="RHEA:26301"/>
        <dbReference type="ChEBI" id="CHEBI:15378"/>
        <dbReference type="ChEBI" id="CHEBI:15678"/>
        <dbReference type="ChEBI" id="CHEBI:16526"/>
        <dbReference type="ChEBI" id="CHEBI:58639"/>
        <dbReference type="EC" id="4.1.1.97"/>
    </reaction>
</comment>
<dbReference type="GO" id="GO:0000255">
    <property type="term" value="P:allantoin metabolic process"/>
    <property type="evidence" value="ECO:0007669"/>
    <property type="project" value="Ensembl"/>
</dbReference>
<accession>A0A5F8GF16</accession>
<keyword evidence="6" id="KW-0659">Purine metabolism</keyword>
<evidence type="ECO:0000256" key="5">
    <source>
        <dbReference type="ARBA" id="ARBA00012257"/>
    </source>
</evidence>
<dbReference type="GO" id="GO:0009115">
    <property type="term" value="P:xanthine catabolic process"/>
    <property type="evidence" value="ECO:0007669"/>
    <property type="project" value="Ensembl"/>
</dbReference>
<proteinExistence type="inferred from homology"/>
<comment type="pathway">
    <text evidence="3">Purine metabolism; urate degradation; (S)-allantoin from urate: step 3/3.</text>
</comment>
<evidence type="ECO:0000256" key="10">
    <source>
        <dbReference type="ARBA" id="ARBA00032116"/>
    </source>
</evidence>
<comment type="similarity">
    <text evidence="4">Belongs to the OHCU decarboxylase family.</text>
</comment>
<evidence type="ECO:0000313" key="13">
    <source>
        <dbReference type="Ensembl" id="ENSMODP00000046034.1"/>
    </source>
</evidence>
<keyword evidence="8" id="KW-0456">Lyase</keyword>
<dbReference type="EC" id="4.1.1.97" evidence="5"/>
<feature type="domain" description="Oxo-4-hydroxy-4-carboxy-5-ureidoimidazoline decarboxylase" evidence="12">
    <location>
        <begin position="7"/>
        <end position="180"/>
    </location>
</feature>
<evidence type="ECO:0000256" key="6">
    <source>
        <dbReference type="ARBA" id="ARBA00022631"/>
    </source>
</evidence>
<gene>
    <name evidence="13" type="primary">URAD</name>
</gene>
<dbReference type="GO" id="GO:0019628">
    <property type="term" value="P:urate catabolic process"/>
    <property type="evidence" value="ECO:0000318"/>
    <property type="project" value="GO_Central"/>
</dbReference>
<evidence type="ECO:0000256" key="3">
    <source>
        <dbReference type="ARBA" id="ARBA00004754"/>
    </source>
</evidence>
<dbReference type="GO" id="GO:0006148">
    <property type="term" value="P:inosine catabolic process"/>
    <property type="evidence" value="ECO:0007669"/>
    <property type="project" value="Ensembl"/>
</dbReference>
<dbReference type="InterPro" id="IPR018020">
    <property type="entry name" value="OHCU_decarboxylase"/>
</dbReference>
<dbReference type="STRING" id="13616.ENSMODP00000046034"/>
<feature type="region of interest" description="Disordered" evidence="11">
    <location>
        <begin position="60"/>
        <end position="79"/>
    </location>
</feature>
<evidence type="ECO:0000259" key="12">
    <source>
        <dbReference type="Pfam" id="PF09349"/>
    </source>
</evidence>
<dbReference type="Ensembl" id="ENSMODT00000073688.1">
    <property type="protein sequence ID" value="ENSMODP00000046034.1"/>
    <property type="gene ID" value="ENSMODG00000039216.1"/>
</dbReference>
<reference evidence="13" key="3">
    <citation type="submission" date="2025-09" db="UniProtKB">
        <authorList>
            <consortium name="Ensembl"/>
        </authorList>
    </citation>
    <scope>IDENTIFICATION</scope>
</reference>
<dbReference type="GO" id="GO:0006147">
    <property type="term" value="P:guanine catabolic process"/>
    <property type="evidence" value="ECO:0007669"/>
    <property type="project" value="Ensembl"/>
</dbReference>
<dbReference type="GO" id="GO:0006157">
    <property type="term" value="P:deoxyadenosine catabolic process"/>
    <property type="evidence" value="ECO:0007669"/>
    <property type="project" value="Ensembl"/>
</dbReference>
<dbReference type="GO" id="GO:0046038">
    <property type="term" value="P:GMP catabolic process"/>
    <property type="evidence" value="ECO:0007669"/>
    <property type="project" value="Ensembl"/>
</dbReference>
<dbReference type="Bgee" id="ENSMODG00000039216">
    <property type="expression patterns" value="Expressed in liver and 8 other cell types or tissues"/>
</dbReference>
<dbReference type="PANTHER" id="PTHR43466:SF1">
    <property type="entry name" value="2-OXO-4-HYDROXY-4-CARBOXY-5-UREIDOIMIDAZOLINE DECARBOXYLASE-RELATED"/>
    <property type="match status" value="1"/>
</dbReference>
<dbReference type="GO" id="GO:0043605">
    <property type="term" value="P:amide catabolic process"/>
    <property type="evidence" value="ECO:0007669"/>
    <property type="project" value="Ensembl"/>
</dbReference>
<name>A0A5F8GF16_MONDO</name>
<protein>
    <recommendedName>
        <fullName evidence="5">2-oxo-4-hydroxy-4-carboxy-5-ureidoimidazoline decarboxylase</fullName>
        <ecNumber evidence="5">4.1.1.97</ecNumber>
    </recommendedName>
    <alternativeName>
        <fullName evidence="10">Parahox neighbor</fullName>
    </alternativeName>
    <alternativeName>
        <fullName evidence="9">Ureidoimidazoline (2-oxo-4-hydroxy-4-carboxy-5-) decarboxylase</fullName>
    </alternativeName>
</protein>
<evidence type="ECO:0000313" key="14">
    <source>
        <dbReference type="Proteomes" id="UP000002280"/>
    </source>
</evidence>
<dbReference type="Gene3D" id="1.10.3330.10">
    <property type="entry name" value="Oxo-4-hydroxy-4-carboxy-5-ureidoimidazoline decarboxylase"/>
    <property type="match status" value="1"/>
</dbReference>
<dbReference type="SUPFAM" id="SSF158694">
    <property type="entry name" value="UraD-Like"/>
    <property type="match status" value="1"/>
</dbReference>
<dbReference type="InterPro" id="IPR017580">
    <property type="entry name" value="OHCU_decarboxylase-1"/>
</dbReference>
<dbReference type="GO" id="GO:0006154">
    <property type="term" value="P:adenosine catabolic process"/>
    <property type="evidence" value="ECO:0007669"/>
    <property type="project" value="Ensembl"/>
</dbReference>
<evidence type="ECO:0000256" key="8">
    <source>
        <dbReference type="ARBA" id="ARBA00023239"/>
    </source>
</evidence>
<dbReference type="GO" id="GO:0006161">
    <property type="term" value="P:deoxyguanosine catabolic process"/>
    <property type="evidence" value="ECO:0007669"/>
    <property type="project" value="Ensembl"/>
</dbReference>
<organism evidence="13 14">
    <name type="scientific">Monodelphis domestica</name>
    <name type="common">Gray short-tailed opossum</name>
    <dbReference type="NCBI Taxonomy" id="13616"/>
    <lineage>
        <taxon>Eukaryota</taxon>
        <taxon>Metazoa</taxon>
        <taxon>Chordata</taxon>
        <taxon>Craniata</taxon>
        <taxon>Vertebrata</taxon>
        <taxon>Euteleostomi</taxon>
        <taxon>Mammalia</taxon>
        <taxon>Metatheria</taxon>
        <taxon>Didelphimorphia</taxon>
        <taxon>Didelphidae</taxon>
        <taxon>Monodelphis</taxon>
    </lineage>
</organism>
<dbReference type="GO" id="GO:0005777">
    <property type="term" value="C:peroxisome"/>
    <property type="evidence" value="ECO:0000318"/>
    <property type="project" value="GO_Central"/>
</dbReference>
<dbReference type="GO" id="GO:0006196">
    <property type="term" value="P:AMP catabolic process"/>
    <property type="evidence" value="ECO:0007669"/>
    <property type="project" value="Ensembl"/>
</dbReference>
<dbReference type="GO" id="GO:0006149">
    <property type="term" value="P:deoxyinosine catabolic process"/>
    <property type="evidence" value="ECO:0007669"/>
    <property type="project" value="Ensembl"/>
</dbReference>